<protein>
    <recommendedName>
        <fullName evidence="2">DNA-binding protein H-NS-like C-terminal domain-containing protein</fullName>
    </recommendedName>
</protein>
<dbReference type="VEuPathDB" id="FungiDB:PTTG_31189"/>
<reference evidence="4 5" key="3">
    <citation type="journal article" date="2017" name="G3 (Bethesda)">
        <title>Comparative analysis highlights variable genome content of wheat rusts and divergence of the mating loci.</title>
        <authorList>
            <person name="Cuomo C.A."/>
            <person name="Bakkeren G."/>
            <person name="Khalil H.B."/>
            <person name="Panwar V."/>
            <person name="Joly D."/>
            <person name="Linning R."/>
            <person name="Sakthikumar S."/>
            <person name="Song X."/>
            <person name="Adiconis X."/>
            <person name="Fan L."/>
            <person name="Goldberg J.M."/>
            <person name="Levin J.Z."/>
            <person name="Young S."/>
            <person name="Zeng Q."/>
            <person name="Anikster Y."/>
            <person name="Bruce M."/>
            <person name="Wang M."/>
            <person name="Yin C."/>
            <person name="McCallum B."/>
            <person name="Szabo L.J."/>
            <person name="Hulbert S."/>
            <person name="Chen X."/>
            <person name="Fellers J.P."/>
        </authorList>
    </citation>
    <scope>NUCLEOTIDE SEQUENCE</scope>
    <source>
        <strain evidence="5">Isolate 1-1 / race 1 (BBBD)</strain>
        <strain evidence="4">isolate 1-1 / race 1 (BBBD)</strain>
    </source>
</reference>
<dbReference type="Proteomes" id="UP000005240">
    <property type="component" value="Unassembled WGS sequence"/>
</dbReference>
<dbReference type="InterPro" id="IPR027444">
    <property type="entry name" value="H-NS_C_dom"/>
</dbReference>
<reference evidence="3" key="1">
    <citation type="submission" date="2009-11" db="EMBL/GenBank/DDBJ databases">
        <authorList>
            <consortium name="The Broad Institute Genome Sequencing Platform"/>
            <person name="Ward D."/>
            <person name="Feldgarden M."/>
            <person name="Earl A."/>
            <person name="Young S.K."/>
            <person name="Zeng Q."/>
            <person name="Koehrsen M."/>
            <person name="Alvarado L."/>
            <person name="Berlin A."/>
            <person name="Bochicchio J."/>
            <person name="Borenstein D."/>
            <person name="Chapman S.B."/>
            <person name="Chen Z."/>
            <person name="Engels R."/>
            <person name="Freedman E."/>
            <person name="Gellesch M."/>
            <person name="Goldberg J."/>
            <person name="Griggs A."/>
            <person name="Gujja S."/>
            <person name="Heilman E."/>
            <person name="Heiman D."/>
            <person name="Hepburn T."/>
            <person name="Howarth C."/>
            <person name="Jen D."/>
            <person name="Larson L."/>
            <person name="Lewis B."/>
            <person name="Mehta T."/>
            <person name="Park D."/>
            <person name="Pearson M."/>
            <person name="Roberts A."/>
            <person name="Saif S."/>
            <person name="Shea T."/>
            <person name="Shenoy N."/>
            <person name="Sisk P."/>
            <person name="Stolte C."/>
            <person name="Sykes S."/>
            <person name="Thomson T."/>
            <person name="Walk T."/>
            <person name="White J."/>
            <person name="Yandava C."/>
            <person name="Izard J."/>
            <person name="Baranova O.V."/>
            <person name="Blanton J.M."/>
            <person name="Tanner A.C."/>
            <person name="Dewhirst F.E."/>
            <person name="Haas B."/>
            <person name="Nusbaum C."/>
            <person name="Birren B."/>
        </authorList>
    </citation>
    <scope>NUCLEOTIDE SEQUENCE [LARGE SCALE GENOMIC DNA]</scope>
    <source>
        <strain evidence="3">1-1 BBBD Race 1</strain>
    </source>
</reference>
<proteinExistence type="predicted"/>
<dbReference type="EMBL" id="ADAS02014776">
    <property type="protein sequence ID" value="OAV84564.1"/>
    <property type="molecule type" value="Genomic_DNA"/>
</dbReference>
<dbReference type="GO" id="GO:0003677">
    <property type="term" value="F:DNA binding"/>
    <property type="evidence" value="ECO:0007669"/>
    <property type="project" value="InterPro"/>
</dbReference>
<dbReference type="Pfam" id="PF00816">
    <property type="entry name" value="Histone_HNS"/>
    <property type="match status" value="1"/>
</dbReference>
<feature type="non-terminal residue" evidence="3">
    <location>
        <position position="91"/>
    </location>
</feature>
<accession>A0A180FVM8</accession>
<sequence length="91" mass="10035">MNAAQINKLSLKELIALDAKIKSAIATARVRERANVQRRMAELAESHGFSLSEFFGRGHGSKARGVAKYANPADRSQTWTGRGRKPNWVIA</sequence>
<organism evidence="3">
    <name type="scientific">Puccinia triticina (isolate 1-1 / race 1 (BBBD))</name>
    <name type="common">Brown leaf rust fungus</name>
    <dbReference type="NCBI Taxonomy" id="630390"/>
    <lineage>
        <taxon>Eukaryota</taxon>
        <taxon>Fungi</taxon>
        <taxon>Dikarya</taxon>
        <taxon>Basidiomycota</taxon>
        <taxon>Pucciniomycotina</taxon>
        <taxon>Pucciniomycetes</taxon>
        <taxon>Pucciniales</taxon>
        <taxon>Pucciniaceae</taxon>
        <taxon>Puccinia</taxon>
    </lineage>
</organism>
<evidence type="ECO:0000313" key="5">
    <source>
        <dbReference type="Proteomes" id="UP000005240"/>
    </source>
</evidence>
<gene>
    <name evidence="3" type="ORF">PTTG_31189</name>
</gene>
<feature type="region of interest" description="Disordered" evidence="1">
    <location>
        <begin position="65"/>
        <end position="91"/>
    </location>
</feature>
<name>A0A180FVM8_PUCT1</name>
<evidence type="ECO:0000256" key="1">
    <source>
        <dbReference type="SAM" id="MobiDB-lite"/>
    </source>
</evidence>
<dbReference type="EnsemblFungi" id="PTTG_31189-t43_1">
    <property type="protein sequence ID" value="PTTG_31189-t43_1-p1"/>
    <property type="gene ID" value="PTTG_31189"/>
</dbReference>
<evidence type="ECO:0000313" key="3">
    <source>
        <dbReference type="EMBL" id="OAV84564.1"/>
    </source>
</evidence>
<dbReference type="SUPFAM" id="SSF81273">
    <property type="entry name" value="H-NS histone-like proteins"/>
    <property type="match status" value="1"/>
</dbReference>
<feature type="domain" description="DNA-binding protein H-NS-like C-terminal" evidence="2">
    <location>
        <begin position="67"/>
        <end position="89"/>
    </location>
</feature>
<reference evidence="4" key="4">
    <citation type="submission" date="2025-05" db="UniProtKB">
        <authorList>
            <consortium name="EnsemblFungi"/>
        </authorList>
    </citation>
    <scope>IDENTIFICATION</scope>
    <source>
        <strain evidence="4">isolate 1-1 / race 1 (BBBD)</strain>
    </source>
</reference>
<dbReference type="OrthoDB" id="10564539at2759"/>
<evidence type="ECO:0000259" key="2">
    <source>
        <dbReference type="Pfam" id="PF00816"/>
    </source>
</evidence>
<evidence type="ECO:0000313" key="4">
    <source>
        <dbReference type="EnsemblFungi" id="PTTG_31189-t43_1-p1"/>
    </source>
</evidence>
<dbReference type="AlphaFoldDB" id="A0A180FVM8"/>
<dbReference type="Gene3D" id="4.10.430.30">
    <property type="match status" value="1"/>
</dbReference>
<keyword evidence="5" id="KW-1185">Reference proteome</keyword>
<reference evidence="3" key="2">
    <citation type="submission" date="2016-05" db="EMBL/GenBank/DDBJ databases">
        <title>Comparative analysis highlights variable genome content of wheat rusts and divergence of the mating loci.</title>
        <authorList>
            <person name="Cuomo C.A."/>
            <person name="Bakkeren G."/>
            <person name="Szabo L."/>
            <person name="Khalil H."/>
            <person name="Joly D."/>
            <person name="Goldberg J."/>
            <person name="Young S."/>
            <person name="Zeng Q."/>
            <person name="Fellers J."/>
        </authorList>
    </citation>
    <scope>NUCLEOTIDE SEQUENCE [LARGE SCALE GENOMIC DNA]</scope>
    <source>
        <strain evidence="3">1-1 BBBD Race 1</strain>
    </source>
</reference>